<accession>A0ACD4NJA3</accession>
<dbReference type="Proteomes" id="UP001163223">
    <property type="component" value="Chromosome"/>
</dbReference>
<evidence type="ECO:0000313" key="2">
    <source>
        <dbReference type="Proteomes" id="UP001163223"/>
    </source>
</evidence>
<evidence type="ECO:0000313" key="1">
    <source>
        <dbReference type="EMBL" id="WAJ26934.1"/>
    </source>
</evidence>
<gene>
    <name evidence="1" type="ORF">OXU80_18985</name>
</gene>
<name>A0ACD4NJA3_9HYPH</name>
<proteinExistence type="predicted"/>
<reference evidence="1" key="1">
    <citation type="submission" date="2022-11" db="EMBL/GenBank/DDBJ databases">
        <title>beta-Carotene-producing bacterium, Jeongeuplla avenae sp. nov., alleviates the salt stress of Arabidopsis seedlings.</title>
        <authorList>
            <person name="Jiang L."/>
            <person name="Lee J."/>
        </authorList>
    </citation>
    <scope>NUCLEOTIDE SEQUENCE</scope>
    <source>
        <strain evidence="1">DY_R2A_6</strain>
    </source>
</reference>
<keyword evidence="1" id="KW-0067">ATP-binding</keyword>
<keyword evidence="1" id="KW-0547">Nucleotide-binding</keyword>
<organism evidence="1 2">
    <name type="scientific">Antarcticirhabdus aurantiaca</name>
    <dbReference type="NCBI Taxonomy" id="2606717"/>
    <lineage>
        <taxon>Bacteria</taxon>
        <taxon>Pseudomonadati</taxon>
        <taxon>Pseudomonadota</taxon>
        <taxon>Alphaproteobacteria</taxon>
        <taxon>Hyphomicrobiales</taxon>
        <taxon>Aurantimonadaceae</taxon>
        <taxon>Antarcticirhabdus</taxon>
    </lineage>
</organism>
<dbReference type="EMBL" id="CP113520">
    <property type="protein sequence ID" value="WAJ26934.1"/>
    <property type="molecule type" value="Genomic_DNA"/>
</dbReference>
<protein>
    <submittedName>
        <fullName evidence="1">ATP-binding protein</fullName>
    </submittedName>
</protein>
<sequence length="623" mass="67481">MRARQATSRLKRLAAPLAALVLALALALLAGQIAFDRFLGQSAASGRGTLRLAASALEGQLERYEPLPAFIATQDPVRRVLREPDNPQAVAAANRFLKSINALLESSDVYVMLTDGRTVAASNYDSGTSFVGENFRYRPYFQDAAEGRRGRFYGLGTTSGRRGYYFSAPVPEGDDIAGVAVFKVELDAIEASWVPSDPEILVTDPEGIVFMAGRESWRFRAYAPPDAPARARLDETRRYAERPLTPLGLSPRGTFDGNPLVGVALNGERREYLVLSEEMPEAGWFVRVFVDTAPARTQAATIGLAAFLLLGFAALGLTALRQRRLRLAERMRHQEEAQVELERRVGERTAALAVANRRLEEEVCERRTAEETLRKTQADLVEAGKLAALGQMSAALSHEFNQPLAAAGAYADNAVTYLDRNRPTEARDNVLRISALVERLSSISRHLRAFARRPEDKLGPVDLAAAVESALEIAGWRLKAAGAEIEVGLDAAPLLVRGDSIRLSQVLINLVSNAADAVEGLPDRRIEIAGRRDGKNRVRVTVADRGPGVPEAIAQRIFDPFFTTKGVGKGLGLGLSISYNIVRDFGGALSVERREGGGARFCVLLDAAEPVGSAAREAAQAAE</sequence>
<keyword evidence="2" id="KW-1185">Reference proteome</keyword>